<dbReference type="EMBL" id="JACXYY010000002">
    <property type="protein sequence ID" value="MBD3914268.1"/>
    <property type="molecule type" value="Genomic_DNA"/>
</dbReference>
<dbReference type="Proteomes" id="UP000649289">
    <property type="component" value="Unassembled WGS sequence"/>
</dbReference>
<organism evidence="1 2">
    <name type="scientific">Nocardioides hwasunensis</name>
    <dbReference type="NCBI Taxonomy" id="397258"/>
    <lineage>
        <taxon>Bacteria</taxon>
        <taxon>Bacillati</taxon>
        <taxon>Actinomycetota</taxon>
        <taxon>Actinomycetes</taxon>
        <taxon>Propionibacteriales</taxon>
        <taxon>Nocardioidaceae</taxon>
        <taxon>Nocardioides</taxon>
    </lineage>
</organism>
<gene>
    <name evidence="1" type="ORF">IEZ25_06540</name>
</gene>
<accession>A0ABR8MEG4</accession>
<protein>
    <recommendedName>
        <fullName evidence="3">Ricin B lectin domain-containing protein</fullName>
    </recommendedName>
</protein>
<comment type="caution">
    <text evidence="1">The sequence shown here is derived from an EMBL/GenBank/DDBJ whole genome shotgun (WGS) entry which is preliminary data.</text>
</comment>
<name>A0ABR8MEG4_9ACTN</name>
<proteinExistence type="predicted"/>
<dbReference type="RefSeq" id="WP_191198584.1">
    <property type="nucleotide sequence ID" value="NZ_BAAAPA010000003.1"/>
</dbReference>
<keyword evidence="2" id="KW-1185">Reference proteome</keyword>
<evidence type="ECO:0008006" key="3">
    <source>
        <dbReference type="Google" id="ProtNLM"/>
    </source>
</evidence>
<reference evidence="1 2" key="1">
    <citation type="submission" date="2020-09" db="EMBL/GenBank/DDBJ databases">
        <title>novel species in genus Nocardioides.</title>
        <authorList>
            <person name="Zhang G."/>
        </authorList>
    </citation>
    <scope>NUCLEOTIDE SEQUENCE [LARGE SCALE GENOMIC DNA]</scope>
    <source>
        <strain evidence="1 2">19197</strain>
    </source>
</reference>
<evidence type="ECO:0000313" key="2">
    <source>
        <dbReference type="Proteomes" id="UP000649289"/>
    </source>
</evidence>
<sequence length="92" mass="10130">MPSGDRFLVKTAKIRRGGEPLCLQLGKRRVSVAACDADKRHQQFSFRTTRNRYLVQNDLGGFEAAAIGEGTPDIDTPFLVLDKGRANLPALD</sequence>
<evidence type="ECO:0000313" key="1">
    <source>
        <dbReference type="EMBL" id="MBD3914268.1"/>
    </source>
</evidence>